<reference evidence="1" key="1">
    <citation type="journal article" date="2014" name="Front. Microbiol.">
        <title>High frequency of phylogenetically diverse reductive dehalogenase-homologous genes in deep subseafloor sedimentary metagenomes.</title>
        <authorList>
            <person name="Kawai M."/>
            <person name="Futagami T."/>
            <person name="Toyoda A."/>
            <person name="Takaki Y."/>
            <person name="Nishi S."/>
            <person name="Hori S."/>
            <person name="Arai W."/>
            <person name="Tsubouchi T."/>
            <person name="Morono Y."/>
            <person name="Uchiyama I."/>
            <person name="Ito T."/>
            <person name="Fujiyama A."/>
            <person name="Inagaki F."/>
            <person name="Takami H."/>
        </authorList>
    </citation>
    <scope>NUCLEOTIDE SEQUENCE</scope>
    <source>
        <strain evidence="1">Expedition CK06-06</strain>
    </source>
</reference>
<comment type="caution">
    <text evidence="1">The sequence shown here is derived from an EMBL/GenBank/DDBJ whole genome shotgun (WGS) entry which is preliminary data.</text>
</comment>
<protein>
    <submittedName>
        <fullName evidence="1">Uncharacterized protein</fullName>
    </submittedName>
</protein>
<dbReference type="EMBL" id="BART01026665">
    <property type="protein sequence ID" value="GAG99623.1"/>
    <property type="molecule type" value="Genomic_DNA"/>
</dbReference>
<name>X1CU56_9ZZZZ</name>
<accession>X1CU56</accession>
<proteinExistence type="predicted"/>
<sequence length="108" mass="12487">MANDRFNPDAYYGSGFDREQMIRKRRAFEEHLSMVQRETGMSVHAARRYIEQLENQRNRSPVHGQVEAYVDTRVPSPAVLNKAVNLLQESCNRDGLTRRNRLLILAGV</sequence>
<dbReference type="AlphaFoldDB" id="X1CU56"/>
<gene>
    <name evidence="1" type="ORF">S01H4_47486</name>
</gene>
<evidence type="ECO:0000313" key="1">
    <source>
        <dbReference type="EMBL" id="GAG99623.1"/>
    </source>
</evidence>
<organism evidence="1">
    <name type="scientific">marine sediment metagenome</name>
    <dbReference type="NCBI Taxonomy" id="412755"/>
    <lineage>
        <taxon>unclassified sequences</taxon>
        <taxon>metagenomes</taxon>
        <taxon>ecological metagenomes</taxon>
    </lineage>
</organism>